<gene>
    <name evidence="1" type="ORF">AVEN_78334_1</name>
</gene>
<name>A0A4Y2J3D0_ARAVE</name>
<keyword evidence="2" id="KW-1185">Reference proteome</keyword>
<comment type="caution">
    <text evidence="1">The sequence shown here is derived from an EMBL/GenBank/DDBJ whole genome shotgun (WGS) entry which is preliminary data.</text>
</comment>
<dbReference type="Proteomes" id="UP000499080">
    <property type="component" value="Unassembled WGS sequence"/>
</dbReference>
<sequence>MASITRYLVQPIQSDRGYLEPTPYCPDLGSSEFPQIRSLKKHLGVTLLCLYELEADFYNAGFNTLACNLRQKDNPNTSNRLACNLRQKDNPNTSNRLACNLRQKDNPNTSNRLACLGGYA</sequence>
<dbReference type="EMBL" id="BGPR01003130">
    <property type="protein sequence ID" value="GBM84079.1"/>
    <property type="molecule type" value="Genomic_DNA"/>
</dbReference>
<accession>A0A4Y2J3D0</accession>
<evidence type="ECO:0000313" key="1">
    <source>
        <dbReference type="EMBL" id="GBM84079.1"/>
    </source>
</evidence>
<organism evidence="1 2">
    <name type="scientific">Araneus ventricosus</name>
    <name type="common">Orbweaver spider</name>
    <name type="synonym">Epeira ventricosa</name>
    <dbReference type="NCBI Taxonomy" id="182803"/>
    <lineage>
        <taxon>Eukaryota</taxon>
        <taxon>Metazoa</taxon>
        <taxon>Ecdysozoa</taxon>
        <taxon>Arthropoda</taxon>
        <taxon>Chelicerata</taxon>
        <taxon>Arachnida</taxon>
        <taxon>Araneae</taxon>
        <taxon>Araneomorphae</taxon>
        <taxon>Entelegynae</taxon>
        <taxon>Araneoidea</taxon>
        <taxon>Araneidae</taxon>
        <taxon>Araneus</taxon>
    </lineage>
</organism>
<proteinExistence type="predicted"/>
<protein>
    <submittedName>
        <fullName evidence="1">Uncharacterized protein</fullName>
    </submittedName>
</protein>
<reference evidence="1 2" key="1">
    <citation type="journal article" date="2019" name="Sci. Rep.">
        <title>Orb-weaving spider Araneus ventricosus genome elucidates the spidroin gene catalogue.</title>
        <authorList>
            <person name="Kono N."/>
            <person name="Nakamura H."/>
            <person name="Ohtoshi R."/>
            <person name="Moran D.A.P."/>
            <person name="Shinohara A."/>
            <person name="Yoshida Y."/>
            <person name="Fujiwara M."/>
            <person name="Mori M."/>
            <person name="Tomita M."/>
            <person name="Arakawa K."/>
        </authorList>
    </citation>
    <scope>NUCLEOTIDE SEQUENCE [LARGE SCALE GENOMIC DNA]</scope>
</reference>
<evidence type="ECO:0000313" key="2">
    <source>
        <dbReference type="Proteomes" id="UP000499080"/>
    </source>
</evidence>
<dbReference type="AlphaFoldDB" id="A0A4Y2J3D0"/>